<dbReference type="GO" id="GO:0047560">
    <property type="term" value="F:3-dehydrosphinganine reductase activity"/>
    <property type="evidence" value="ECO:0007669"/>
    <property type="project" value="TreeGrafter"/>
</dbReference>
<keyword evidence="1" id="KW-0812">Transmembrane</keyword>
<keyword evidence="1" id="KW-1133">Transmembrane helix</keyword>
<dbReference type="Gene3D" id="3.40.50.720">
    <property type="entry name" value="NAD(P)-binding Rossmann-like Domain"/>
    <property type="match status" value="1"/>
</dbReference>
<sequence length="148" mass="16319">MAGVYGFAAYSASKFGLKGMAEALQQEILPYNIRVSVIYPPDTLTPMLEKENETKPEITKLISGSSTAMEAIDVARKAIDGVKGGKFTISCNFDGWMLSIATAGMSPQPSAVLAFAEIFLLGILRLVGLCYIWTWYRTVIKWTKRKNK</sequence>
<dbReference type="GO" id="GO:0005789">
    <property type="term" value="C:endoplasmic reticulum membrane"/>
    <property type="evidence" value="ECO:0007669"/>
    <property type="project" value="TreeGrafter"/>
</dbReference>
<gene>
    <name evidence="2" type="ORF">GOP47_0012500</name>
</gene>
<dbReference type="PANTHER" id="PTHR43550:SF3">
    <property type="entry name" value="3-KETODIHYDROSPHINGOSINE REDUCTASE"/>
    <property type="match status" value="1"/>
</dbReference>
<accession>A0A9D4UQS9</accession>
<dbReference type="AlphaFoldDB" id="A0A9D4UQS9"/>
<keyword evidence="3" id="KW-1185">Reference proteome</keyword>
<proteinExistence type="predicted"/>
<reference evidence="2" key="1">
    <citation type="submission" date="2021-01" db="EMBL/GenBank/DDBJ databases">
        <title>Adiantum capillus-veneris genome.</title>
        <authorList>
            <person name="Fang Y."/>
            <person name="Liao Q."/>
        </authorList>
    </citation>
    <scope>NUCLEOTIDE SEQUENCE</scope>
    <source>
        <strain evidence="2">H3</strain>
        <tissue evidence="2">Leaf</tissue>
    </source>
</reference>
<dbReference type="InterPro" id="IPR036291">
    <property type="entry name" value="NAD(P)-bd_dom_sf"/>
</dbReference>
<evidence type="ECO:0008006" key="4">
    <source>
        <dbReference type="Google" id="ProtNLM"/>
    </source>
</evidence>
<dbReference type="GO" id="GO:0006666">
    <property type="term" value="P:3-keto-sphinganine metabolic process"/>
    <property type="evidence" value="ECO:0007669"/>
    <property type="project" value="TreeGrafter"/>
</dbReference>
<dbReference type="EMBL" id="JABFUD020000012">
    <property type="protein sequence ID" value="KAI5072394.1"/>
    <property type="molecule type" value="Genomic_DNA"/>
</dbReference>
<feature type="transmembrane region" description="Helical" evidence="1">
    <location>
        <begin position="112"/>
        <end position="136"/>
    </location>
</feature>
<evidence type="ECO:0000313" key="3">
    <source>
        <dbReference type="Proteomes" id="UP000886520"/>
    </source>
</evidence>
<keyword evidence="1" id="KW-0472">Membrane</keyword>
<comment type="caution">
    <text evidence="2">The sequence shown here is derived from an EMBL/GenBank/DDBJ whole genome shotgun (WGS) entry which is preliminary data.</text>
</comment>
<dbReference type="Pfam" id="PF00106">
    <property type="entry name" value="adh_short"/>
    <property type="match status" value="1"/>
</dbReference>
<evidence type="ECO:0000313" key="2">
    <source>
        <dbReference type="EMBL" id="KAI5072394.1"/>
    </source>
</evidence>
<name>A0A9D4UQS9_ADICA</name>
<organism evidence="2 3">
    <name type="scientific">Adiantum capillus-veneris</name>
    <name type="common">Maidenhair fern</name>
    <dbReference type="NCBI Taxonomy" id="13818"/>
    <lineage>
        <taxon>Eukaryota</taxon>
        <taxon>Viridiplantae</taxon>
        <taxon>Streptophyta</taxon>
        <taxon>Embryophyta</taxon>
        <taxon>Tracheophyta</taxon>
        <taxon>Polypodiopsida</taxon>
        <taxon>Polypodiidae</taxon>
        <taxon>Polypodiales</taxon>
        <taxon>Pteridineae</taxon>
        <taxon>Pteridaceae</taxon>
        <taxon>Vittarioideae</taxon>
        <taxon>Adiantum</taxon>
    </lineage>
</organism>
<dbReference type="Proteomes" id="UP000886520">
    <property type="component" value="Chromosome 12"/>
</dbReference>
<dbReference type="SUPFAM" id="SSF51735">
    <property type="entry name" value="NAD(P)-binding Rossmann-fold domains"/>
    <property type="match status" value="1"/>
</dbReference>
<dbReference type="GO" id="GO:0030148">
    <property type="term" value="P:sphingolipid biosynthetic process"/>
    <property type="evidence" value="ECO:0007669"/>
    <property type="project" value="TreeGrafter"/>
</dbReference>
<dbReference type="PANTHER" id="PTHR43550">
    <property type="entry name" value="3-KETODIHYDROSPHINGOSINE REDUCTASE"/>
    <property type="match status" value="1"/>
</dbReference>
<protein>
    <recommendedName>
        <fullName evidence="4">3-dehydrosphinganine reductase</fullName>
    </recommendedName>
</protein>
<dbReference type="InterPro" id="IPR002347">
    <property type="entry name" value="SDR_fam"/>
</dbReference>
<evidence type="ECO:0000256" key="1">
    <source>
        <dbReference type="SAM" id="Phobius"/>
    </source>
</evidence>
<dbReference type="OrthoDB" id="37659at2759"/>